<feature type="binding site" evidence="1">
    <location>
        <position position="385"/>
    </location>
    <ligand>
        <name>Mn(2+)</name>
        <dbReference type="ChEBI" id="CHEBI:29035"/>
        <label>2</label>
    </ligand>
</feature>
<comment type="caution">
    <text evidence="2">The sequence shown here is derived from an EMBL/GenBank/DDBJ whole genome shotgun (WGS) entry which is preliminary data.</text>
</comment>
<dbReference type="PANTHER" id="PTHR11014">
    <property type="entry name" value="PEPTIDASE M20 FAMILY MEMBER"/>
    <property type="match status" value="1"/>
</dbReference>
<reference evidence="2 3" key="1">
    <citation type="submission" date="2019-06" db="EMBL/GenBank/DDBJ databases">
        <title>Sequencing the genomes of 1000 actinobacteria strains.</title>
        <authorList>
            <person name="Klenk H.-P."/>
        </authorList>
    </citation>
    <scope>NUCLEOTIDE SEQUENCE [LARGE SCALE GENOMIC DNA]</scope>
    <source>
        <strain evidence="2 3">DSM 19560</strain>
    </source>
</reference>
<evidence type="ECO:0000313" key="2">
    <source>
        <dbReference type="EMBL" id="TWE12036.1"/>
    </source>
</evidence>
<organism evidence="2 3">
    <name type="scientific">Rudaeicoccus suwonensis</name>
    <dbReference type="NCBI Taxonomy" id="657409"/>
    <lineage>
        <taxon>Bacteria</taxon>
        <taxon>Bacillati</taxon>
        <taxon>Actinomycetota</taxon>
        <taxon>Actinomycetes</taxon>
        <taxon>Micrococcales</taxon>
        <taxon>Dermacoccaceae</taxon>
        <taxon>Rudaeicoccus</taxon>
    </lineage>
</organism>
<feature type="binding site" evidence="1">
    <location>
        <position position="123"/>
    </location>
    <ligand>
        <name>Mn(2+)</name>
        <dbReference type="ChEBI" id="CHEBI:29035"/>
        <label>2</label>
    </ligand>
</feature>
<gene>
    <name evidence="2" type="ORF">BKA23_0832</name>
</gene>
<dbReference type="InterPro" id="IPR002933">
    <property type="entry name" value="Peptidase_M20"/>
</dbReference>
<dbReference type="GO" id="GO:0046872">
    <property type="term" value="F:metal ion binding"/>
    <property type="evidence" value="ECO:0007669"/>
    <property type="project" value="UniProtKB-KW"/>
</dbReference>
<accession>A0A561E8V2</accession>
<proteinExistence type="predicted"/>
<dbReference type="PANTHER" id="PTHR11014:SF63">
    <property type="entry name" value="METALLOPEPTIDASE, PUTATIVE (AFU_ORTHOLOGUE AFUA_6G09600)-RELATED"/>
    <property type="match status" value="1"/>
</dbReference>
<feature type="binding site" evidence="1">
    <location>
        <position position="187"/>
    </location>
    <ligand>
        <name>Mn(2+)</name>
        <dbReference type="ChEBI" id="CHEBI:29035"/>
        <label>2</label>
    </ligand>
</feature>
<dbReference type="InterPro" id="IPR017439">
    <property type="entry name" value="Amidohydrolase"/>
</dbReference>
<feature type="binding site" evidence="1">
    <location>
        <position position="162"/>
    </location>
    <ligand>
        <name>Mn(2+)</name>
        <dbReference type="ChEBI" id="CHEBI:29035"/>
        <label>2</label>
    </ligand>
</feature>
<dbReference type="NCBIfam" id="TIGR01891">
    <property type="entry name" value="amidohydrolases"/>
    <property type="match status" value="1"/>
</dbReference>
<dbReference type="Gene3D" id="3.30.70.360">
    <property type="match status" value="1"/>
</dbReference>
<sequence length="423" mass="43816">MTSPRSETPSELSPIQAGVLSPSSLVSAEIDQLTPQLIDWRRDLHAHPETAFTETRTTDLVRTALHAADIDTRNLPRTGLVADIGADNPTHLVGLRADLDALPVPERSGLPYASTVPGVCHACGHDVHTVVVLGAALALKRLQHLLVAADAAVRVVFQPAEEVVPGGAHDLLDAGVLDDVHRIFAVHCDPSVDVGSVGLAAGPITAACDLIDVTLTGPGGHTSRPHLTADLTFALGKVLTDVPAALGRRLDPRAGAALVWGTVSAGNAANVIPATGRVVGTLRMLDADAWNTIGGLVTELIHGVVAPYNVHADVQHVRGVPPVVNDPVAVALLADAVRMTQGPAAAVSTRQSLGGEDFSWMLRDRTGAMARLGTRTPGGATYELHQGDLQIDERAIGVGTRMLATAALLSSTAVSTGRSGPSL</sequence>
<dbReference type="RefSeq" id="WP_246104437.1">
    <property type="nucleotide sequence ID" value="NZ_VIVQ01000001.1"/>
</dbReference>
<dbReference type="EMBL" id="VIVQ01000001">
    <property type="protein sequence ID" value="TWE12036.1"/>
    <property type="molecule type" value="Genomic_DNA"/>
</dbReference>
<dbReference type="Gene3D" id="3.40.630.10">
    <property type="entry name" value="Zn peptidases"/>
    <property type="match status" value="1"/>
</dbReference>
<dbReference type="AlphaFoldDB" id="A0A561E8V2"/>
<keyword evidence="3" id="KW-1185">Reference proteome</keyword>
<dbReference type="PIRSF" id="PIRSF005962">
    <property type="entry name" value="Pept_M20D_amidohydro"/>
    <property type="match status" value="1"/>
</dbReference>
<feature type="binding site" evidence="1">
    <location>
        <position position="125"/>
    </location>
    <ligand>
        <name>Mn(2+)</name>
        <dbReference type="ChEBI" id="CHEBI:29035"/>
        <label>2</label>
    </ligand>
</feature>
<dbReference type="SUPFAM" id="SSF53187">
    <property type="entry name" value="Zn-dependent exopeptidases"/>
    <property type="match status" value="1"/>
</dbReference>
<dbReference type="GO" id="GO:0016787">
    <property type="term" value="F:hydrolase activity"/>
    <property type="evidence" value="ECO:0007669"/>
    <property type="project" value="UniProtKB-KW"/>
</dbReference>
<dbReference type="Pfam" id="PF01546">
    <property type="entry name" value="Peptidase_M20"/>
    <property type="match status" value="1"/>
</dbReference>
<dbReference type="SUPFAM" id="SSF55031">
    <property type="entry name" value="Bacterial exopeptidase dimerisation domain"/>
    <property type="match status" value="1"/>
</dbReference>
<keyword evidence="1" id="KW-0479">Metal-binding</keyword>
<protein>
    <submittedName>
        <fullName evidence="2">Amidohydrolase</fullName>
    </submittedName>
</protein>
<dbReference type="Proteomes" id="UP000318297">
    <property type="component" value="Unassembled WGS sequence"/>
</dbReference>
<dbReference type="InterPro" id="IPR036264">
    <property type="entry name" value="Bact_exopeptidase_dim_dom"/>
</dbReference>
<comment type="cofactor">
    <cofactor evidence="1">
        <name>Mn(2+)</name>
        <dbReference type="ChEBI" id="CHEBI:29035"/>
    </cofactor>
    <text evidence="1">The Mn(2+) ion enhances activity.</text>
</comment>
<keyword evidence="1" id="KW-0464">Manganese</keyword>
<keyword evidence="2" id="KW-0378">Hydrolase</keyword>
<name>A0A561E8V2_9MICO</name>
<evidence type="ECO:0000256" key="1">
    <source>
        <dbReference type="PIRSR" id="PIRSR005962-1"/>
    </source>
</evidence>
<evidence type="ECO:0000313" key="3">
    <source>
        <dbReference type="Proteomes" id="UP000318297"/>
    </source>
</evidence>